<gene>
    <name evidence="1" type="ORF">TPAB3V08_LOCUS5678</name>
</gene>
<dbReference type="EMBL" id="CAJPIN010007807">
    <property type="protein sequence ID" value="CAG2058709.1"/>
    <property type="molecule type" value="Genomic_DNA"/>
</dbReference>
<dbReference type="Proteomes" id="UP001153148">
    <property type="component" value="Unassembled WGS sequence"/>
</dbReference>
<evidence type="ECO:0000313" key="2">
    <source>
        <dbReference type="Proteomes" id="UP001153148"/>
    </source>
</evidence>
<accession>A0ABN7NS96</accession>
<proteinExistence type="predicted"/>
<evidence type="ECO:0000313" key="1">
    <source>
        <dbReference type="EMBL" id="CAG2058709.1"/>
    </source>
</evidence>
<reference evidence="1" key="1">
    <citation type="submission" date="2021-03" db="EMBL/GenBank/DDBJ databases">
        <authorList>
            <person name="Tran Van P."/>
        </authorList>
    </citation>
    <scope>NUCLEOTIDE SEQUENCE</scope>
</reference>
<keyword evidence="2" id="KW-1185">Reference proteome</keyword>
<feature type="non-terminal residue" evidence="1">
    <location>
        <position position="1"/>
    </location>
</feature>
<name>A0ABN7NS96_TIMPD</name>
<comment type="caution">
    <text evidence="1">The sequence shown here is derived from an EMBL/GenBank/DDBJ whole genome shotgun (WGS) entry which is preliminary data.</text>
</comment>
<protein>
    <submittedName>
        <fullName evidence="1">Uncharacterized protein</fullName>
    </submittedName>
</protein>
<sequence length="52" mass="5856">ATSSPERPGRFKIKKPWVGCLVENKTTWKDQAVKEVSCELSVSTKEVMGLLY</sequence>
<organism evidence="1 2">
    <name type="scientific">Timema podura</name>
    <name type="common">Walking stick</name>
    <dbReference type="NCBI Taxonomy" id="61482"/>
    <lineage>
        <taxon>Eukaryota</taxon>
        <taxon>Metazoa</taxon>
        <taxon>Ecdysozoa</taxon>
        <taxon>Arthropoda</taxon>
        <taxon>Hexapoda</taxon>
        <taxon>Insecta</taxon>
        <taxon>Pterygota</taxon>
        <taxon>Neoptera</taxon>
        <taxon>Polyneoptera</taxon>
        <taxon>Phasmatodea</taxon>
        <taxon>Timematodea</taxon>
        <taxon>Timematoidea</taxon>
        <taxon>Timematidae</taxon>
        <taxon>Timema</taxon>
    </lineage>
</organism>